<dbReference type="CDD" id="cd00408">
    <property type="entry name" value="DHDPS-like"/>
    <property type="match status" value="1"/>
</dbReference>
<proteinExistence type="inferred from homology"/>
<evidence type="ECO:0000313" key="5">
    <source>
        <dbReference type="EMBL" id="QEE19736.1"/>
    </source>
</evidence>
<dbReference type="PRINTS" id="PR00146">
    <property type="entry name" value="DHPICSNTHASE"/>
</dbReference>
<dbReference type="KEGG" id="yti:FNA67_05910"/>
<dbReference type="InterPro" id="IPR013785">
    <property type="entry name" value="Aldolase_TIM"/>
</dbReference>
<dbReference type="AlphaFoldDB" id="A0A5B9DL15"/>
<evidence type="ECO:0000313" key="6">
    <source>
        <dbReference type="Proteomes" id="UP000321062"/>
    </source>
</evidence>
<dbReference type="InterPro" id="IPR002220">
    <property type="entry name" value="DapA-like"/>
</dbReference>
<evidence type="ECO:0000256" key="1">
    <source>
        <dbReference type="ARBA" id="ARBA00007592"/>
    </source>
</evidence>
<organism evidence="5 6">
    <name type="scientific">Paradevosia tibetensis</name>
    <dbReference type="NCBI Taxonomy" id="1447062"/>
    <lineage>
        <taxon>Bacteria</taxon>
        <taxon>Pseudomonadati</taxon>
        <taxon>Pseudomonadota</taxon>
        <taxon>Alphaproteobacteria</taxon>
        <taxon>Hyphomicrobiales</taxon>
        <taxon>Devosiaceae</taxon>
        <taxon>Paradevosia</taxon>
    </lineage>
</organism>
<dbReference type="PROSITE" id="PS00665">
    <property type="entry name" value="DHDPS_1"/>
    <property type="match status" value="1"/>
</dbReference>
<keyword evidence="3" id="KW-0704">Schiff base</keyword>
<dbReference type="GO" id="GO:0008840">
    <property type="term" value="F:4-hydroxy-tetrahydrodipicolinate synthase activity"/>
    <property type="evidence" value="ECO:0007669"/>
    <property type="project" value="TreeGrafter"/>
</dbReference>
<dbReference type="PANTHER" id="PTHR12128">
    <property type="entry name" value="DIHYDRODIPICOLINATE SYNTHASE"/>
    <property type="match status" value="1"/>
</dbReference>
<dbReference type="PANTHER" id="PTHR12128:SF66">
    <property type="entry name" value="4-HYDROXY-2-OXOGLUTARATE ALDOLASE, MITOCHONDRIAL"/>
    <property type="match status" value="1"/>
</dbReference>
<dbReference type="SUPFAM" id="SSF51569">
    <property type="entry name" value="Aldolase"/>
    <property type="match status" value="1"/>
</dbReference>
<reference evidence="5 6" key="1">
    <citation type="journal article" date="2015" name="Int. J. Syst. Evol. Microbiol.">
        <title>Youhaiella tibetensis gen. nov., sp. nov., isolated from subsurface sediment.</title>
        <authorList>
            <person name="Wang Y.X."/>
            <person name="Huang F.Q."/>
            <person name="Nogi Y."/>
            <person name="Pang S.J."/>
            <person name="Wang P.K."/>
            <person name="Lv J."/>
        </authorList>
    </citation>
    <scope>NUCLEOTIDE SEQUENCE [LARGE SCALE GENOMIC DNA]</scope>
    <source>
        <strain evidence="6">fig4</strain>
    </source>
</reference>
<dbReference type="Proteomes" id="UP000321062">
    <property type="component" value="Chromosome"/>
</dbReference>
<dbReference type="SMART" id="SM01130">
    <property type="entry name" value="DHDPS"/>
    <property type="match status" value="1"/>
</dbReference>
<dbReference type="Pfam" id="PF00701">
    <property type="entry name" value="DHDPS"/>
    <property type="match status" value="1"/>
</dbReference>
<gene>
    <name evidence="5" type="ORF">FNA67_05910</name>
</gene>
<name>A0A5B9DL15_9HYPH</name>
<comment type="similarity">
    <text evidence="1 4">Belongs to the DapA family.</text>
</comment>
<keyword evidence="6" id="KW-1185">Reference proteome</keyword>
<dbReference type="Gene3D" id="3.20.20.70">
    <property type="entry name" value="Aldolase class I"/>
    <property type="match status" value="1"/>
</dbReference>
<keyword evidence="2 4" id="KW-0456">Lyase</keyword>
<sequence length="311" mass="33835">MPNPIAQSVRDTLTGILPPLSMPFDEQGNLVKGALRPQVDFMVESGVRGVVVGGSTGEGHTLSTEEFVTAMKEAYEATENRVPFVAGLIVNSTREAIDRVKALGDMKIAALQVTPVHYLFKPGLEATIEHFRAIWEETRTPILIYNVIPWNYLSVDAMLAIMDAVPGVVGMKQSSGDLKSVSDLMLRAKPENLVLSGIDALLYSAFSIGAHGAISALTCAVPGVTVKLFNAVQRGDHATARDIHFKLNALWNAMRHDNLPACVKYVQHKQGLQFFHPRAPMERVTEEQKVLMDAALGPVLELVDVRGRSAA</sequence>
<evidence type="ECO:0000256" key="2">
    <source>
        <dbReference type="ARBA" id="ARBA00023239"/>
    </source>
</evidence>
<evidence type="ECO:0000256" key="4">
    <source>
        <dbReference type="PIRNR" id="PIRNR001365"/>
    </source>
</evidence>
<dbReference type="PIRSF" id="PIRSF001365">
    <property type="entry name" value="DHDPS"/>
    <property type="match status" value="1"/>
</dbReference>
<dbReference type="RefSeq" id="WP_147655385.1">
    <property type="nucleotide sequence ID" value="NZ_BMFM01000001.1"/>
</dbReference>
<protein>
    <submittedName>
        <fullName evidence="5">Dihydrodipicolinate synthase family protein</fullName>
    </submittedName>
</protein>
<evidence type="ECO:0000256" key="3">
    <source>
        <dbReference type="ARBA" id="ARBA00023270"/>
    </source>
</evidence>
<dbReference type="InterPro" id="IPR020624">
    <property type="entry name" value="Schiff_base-form_aldolases_CS"/>
</dbReference>
<accession>A0A5B9DL15</accession>
<dbReference type="EMBL" id="CP041690">
    <property type="protein sequence ID" value="QEE19736.1"/>
    <property type="molecule type" value="Genomic_DNA"/>
</dbReference>
<dbReference type="OrthoDB" id="9778880at2"/>